<dbReference type="PANTHER" id="PTHR30576">
    <property type="entry name" value="COLANIC BIOSYNTHESIS UDP-GLUCOSE LIPID CARRIER TRANSFERASE"/>
    <property type="match status" value="1"/>
</dbReference>
<dbReference type="OrthoDB" id="9808602at2"/>
<feature type="transmembrane region" description="Helical" evidence="7">
    <location>
        <begin position="258"/>
        <end position="281"/>
    </location>
</feature>
<dbReference type="Proteomes" id="UP000031830">
    <property type="component" value="Chromosome"/>
</dbReference>
<feature type="transmembrane region" description="Helical" evidence="7">
    <location>
        <begin position="43"/>
        <end position="66"/>
    </location>
</feature>
<keyword evidence="3 9" id="KW-0808">Transferase</keyword>
<dbReference type="GO" id="GO:0016780">
    <property type="term" value="F:phosphotransferase activity, for other substituted phosphate groups"/>
    <property type="evidence" value="ECO:0007669"/>
    <property type="project" value="TreeGrafter"/>
</dbReference>
<reference evidence="9 10" key="1">
    <citation type="journal article" date="2015" name="Genome Announc.">
        <title>Genome sequencing of 18 francisella strains to aid in assay development and testing.</title>
        <authorList>
            <person name="Johnson S.L."/>
            <person name="Daligault H.E."/>
            <person name="Davenport K.W."/>
            <person name="Coyne S.R."/>
            <person name="Frey K.G."/>
            <person name="Koroleva G.I."/>
            <person name="Broomall S.M."/>
            <person name="Bishop-Lilly K.A."/>
            <person name="Bruce D.C."/>
            <person name="Chertkov O."/>
            <person name="Freitas T."/>
            <person name="Jaissle J."/>
            <person name="Ladner J.T."/>
            <person name="Rosenzweig C.N."/>
            <person name="Gibbons H.S."/>
            <person name="Palacios G.F."/>
            <person name="Redden C.L."/>
            <person name="Xu Y."/>
            <person name="Minogue T.D."/>
            <person name="Chain P.S."/>
        </authorList>
    </citation>
    <scope>NUCLEOTIDE SEQUENCE [LARGE SCALE GENOMIC DNA]</scope>
    <source>
        <strain evidence="9 10">GA01-2794</strain>
    </source>
</reference>
<evidence type="ECO:0000256" key="5">
    <source>
        <dbReference type="ARBA" id="ARBA00022989"/>
    </source>
</evidence>
<gene>
    <name evidence="9" type="ORF">LA55_1374</name>
</gene>
<feature type="transmembrane region" description="Helical" evidence="7">
    <location>
        <begin position="78"/>
        <end position="102"/>
    </location>
</feature>
<evidence type="ECO:0000256" key="2">
    <source>
        <dbReference type="ARBA" id="ARBA00006464"/>
    </source>
</evidence>
<proteinExistence type="inferred from homology"/>
<organism evidence="9 10">
    <name type="scientific">Francisella philomiragia</name>
    <dbReference type="NCBI Taxonomy" id="28110"/>
    <lineage>
        <taxon>Bacteria</taxon>
        <taxon>Pseudomonadati</taxon>
        <taxon>Pseudomonadota</taxon>
        <taxon>Gammaproteobacteria</taxon>
        <taxon>Thiotrichales</taxon>
        <taxon>Francisellaceae</taxon>
        <taxon>Francisella</taxon>
    </lineage>
</organism>
<evidence type="ECO:0000256" key="1">
    <source>
        <dbReference type="ARBA" id="ARBA00004141"/>
    </source>
</evidence>
<dbReference type="RefSeq" id="WP_044526481.1">
    <property type="nucleotide sequence ID" value="NZ_CP009440.1"/>
</dbReference>
<protein>
    <submittedName>
        <fullName evidence="9">Exopolysaccharide biosynthesis polyprenyl glycosylphosphotransferase family protein</fullName>
    </submittedName>
</protein>
<keyword evidence="6 7" id="KW-0472">Membrane</keyword>
<evidence type="ECO:0000259" key="8">
    <source>
        <dbReference type="Pfam" id="PF02397"/>
    </source>
</evidence>
<dbReference type="GO" id="GO:0016020">
    <property type="term" value="C:membrane"/>
    <property type="evidence" value="ECO:0007669"/>
    <property type="project" value="UniProtKB-SubCell"/>
</dbReference>
<dbReference type="Pfam" id="PF02397">
    <property type="entry name" value="Bac_transf"/>
    <property type="match status" value="1"/>
</dbReference>
<keyword evidence="5 7" id="KW-1133">Transmembrane helix</keyword>
<dbReference type="AlphaFoldDB" id="A0A0B6D7S8"/>
<evidence type="ECO:0000256" key="6">
    <source>
        <dbReference type="ARBA" id="ARBA00023136"/>
    </source>
</evidence>
<name>A0A0B6D7S8_9GAMM</name>
<evidence type="ECO:0000313" key="10">
    <source>
        <dbReference type="Proteomes" id="UP000031830"/>
    </source>
</evidence>
<sequence>MNSRKSRLSVFILKTIELILSVIAVLLSYFIPLHIFDYNITNFSSFNFLASFIAITALLIFLVAEYTNGDKTSKSRNILKVLLCSFTLAIVITSLAFFLRGFAFPRSVIILGFVIQIIVLSCLRIYFRSLMRRNIYNKVLVIGQNNEQDWLFNKAVSSKLPNEIIHGYLSIDVKGLKLTEIIKSYTKVFVSDKALKLLDDNDLSLLSQCNVEMVIIPRKYEISVWGATLVPLGDSLAMSVKNFGLSYEAKIIKRIFDIVFSLVVISLTVPIMLITALAIYIEDKSSPFFVQERVTKNGKKFKLIKFRSMKINAESQTGAIWASNSDDRITKIGRIIRPIWLDELPQFFNVLKGDMSIVGPRPERQELIDEFTKALPEFLYRTKVKAGITGYAQVLTSYATLPENKLKLDLVYIRRWSFVFDLLIIIETVRVIFMKIFSIFLSKKEVIDSKVLNQIDTNYIEYKYE</sequence>
<feature type="transmembrane region" description="Helical" evidence="7">
    <location>
        <begin position="108"/>
        <end position="127"/>
    </location>
</feature>
<keyword evidence="4 7" id="KW-0812">Transmembrane</keyword>
<evidence type="ECO:0000256" key="4">
    <source>
        <dbReference type="ARBA" id="ARBA00022692"/>
    </source>
</evidence>
<evidence type="ECO:0000256" key="3">
    <source>
        <dbReference type="ARBA" id="ARBA00022679"/>
    </source>
</evidence>
<dbReference type="PANTHER" id="PTHR30576:SF0">
    <property type="entry name" value="UNDECAPRENYL-PHOSPHATE N-ACETYLGALACTOSAMINYL 1-PHOSPHATE TRANSFERASE-RELATED"/>
    <property type="match status" value="1"/>
</dbReference>
<evidence type="ECO:0000256" key="7">
    <source>
        <dbReference type="SAM" id="Phobius"/>
    </source>
</evidence>
<dbReference type="STRING" id="28110.KU46_1840"/>
<dbReference type="NCBIfam" id="TIGR03025">
    <property type="entry name" value="EPS_sugtrans"/>
    <property type="match status" value="1"/>
</dbReference>
<comment type="subcellular location">
    <subcellularLocation>
        <location evidence="1">Membrane</location>
        <topology evidence="1">Multi-pass membrane protein</topology>
    </subcellularLocation>
</comment>
<comment type="similarity">
    <text evidence="2">Belongs to the bacterial sugar transferase family.</text>
</comment>
<dbReference type="KEGG" id="fpz:LA55_1374"/>
<dbReference type="InterPro" id="IPR017475">
    <property type="entry name" value="EPS_sugar_tfrase"/>
</dbReference>
<dbReference type="InterPro" id="IPR003362">
    <property type="entry name" value="Bact_transf"/>
</dbReference>
<accession>A0A0B6D7S8</accession>
<feature type="domain" description="Bacterial sugar transferase" evidence="8">
    <location>
        <begin position="253"/>
        <end position="433"/>
    </location>
</feature>
<dbReference type="EMBL" id="CP009440">
    <property type="protein sequence ID" value="AJI53718.1"/>
    <property type="molecule type" value="Genomic_DNA"/>
</dbReference>
<feature type="transmembrane region" description="Helical" evidence="7">
    <location>
        <begin position="12"/>
        <end position="31"/>
    </location>
</feature>
<evidence type="ECO:0000313" key="9">
    <source>
        <dbReference type="EMBL" id="AJI53718.1"/>
    </source>
</evidence>